<gene>
    <name evidence="2" type="ORF">AAFC00_001496</name>
</gene>
<organism evidence="2 3">
    <name type="scientific">Neodothiora populina</name>
    <dbReference type="NCBI Taxonomy" id="2781224"/>
    <lineage>
        <taxon>Eukaryota</taxon>
        <taxon>Fungi</taxon>
        <taxon>Dikarya</taxon>
        <taxon>Ascomycota</taxon>
        <taxon>Pezizomycotina</taxon>
        <taxon>Dothideomycetes</taxon>
        <taxon>Dothideomycetidae</taxon>
        <taxon>Dothideales</taxon>
        <taxon>Dothioraceae</taxon>
        <taxon>Neodothiora</taxon>
    </lineage>
</organism>
<evidence type="ECO:0000313" key="2">
    <source>
        <dbReference type="EMBL" id="KAL1311318.1"/>
    </source>
</evidence>
<protein>
    <recommendedName>
        <fullName evidence="1">Metallo-beta-lactamase domain-containing protein</fullName>
    </recommendedName>
</protein>
<dbReference type="SUPFAM" id="SSF56281">
    <property type="entry name" value="Metallo-hydrolase/oxidoreductase"/>
    <property type="match status" value="1"/>
</dbReference>
<dbReference type="PANTHER" id="PTHR15032:SF4">
    <property type="entry name" value="N-ACYL-PHOSPHATIDYLETHANOLAMINE-HYDROLYZING PHOSPHOLIPASE D"/>
    <property type="match status" value="1"/>
</dbReference>
<proteinExistence type="predicted"/>
<dbReference type="InterPro" id="IPR001279">
    <property type="entry name" value="Metallo-B-lactamas"/>
</dbReference>
<accession>A0ABR3PPC9</accession>
<dbReference type="Gene3D" id="3.60.15.10">
    <property type="entry name" value="Ribonuclease Z/Hydroxyacylglutathione hydrolase-like"/>
    <property type="match status" value="1"/>
</dbReference>
<dbReference type="Proteomes" id="UP001562354">
    <property type="component" value="Unassembled WGS sequence"/>
</dbReference>
<dbReference type="InterPro" id="IPR036866">
    <property type="entry name" value="RibonucZ/Hydroxyglut_hydro"/>
</dbReference>
<dbReference type="PIRSF" id="PIRSF038896">
    <property type="entry name" value="NAPE-PLD"/>
    <property type="match status" value="1"/>
</dbReference>
<sequence>MGSVSVRSIPSRVILPASPPAHWVGNPPTHFVNPWQSAKHHSLLDVLHTRFGNNRNYVPIPETRDELVKVRQPDWGRTQHDWQAGLKCTWLGHASFLVEMPSTSRTSKESRGLRMLLDPVFSERTSPFTFLGPKRYTPTPCQLSDLPEIDLIVISHDHYDHLDIHTVDYVCKKQAEAGRHVQVFAGLNNKHWFLHGGFGLRDQDVHECDWWDERQVDIEGLGSIKITCTPTQHNSGRTPFNAGSTLWCSWVIEDVDTGKKLYFAGDTAYKATHTETPCPEFERIGQNFGPFDLSLLPIGLYSPRDFMSHLHTDPEGSLEIHKAIRSRKSIGMHYGTVRGGLSQHYEDVREPPRRWQECCEKEGKWGSECGLCDVGETVVV</sequence>
<dbReference type="InterPro" id="IPR024884">
    <property type="entry name" value="NAPE-PLD"/>
</dbReference>
<feature type="domain" description="Metallo-beta-lactamase" evidence="1">
    <location>
        <begin position="114"/>
        <end position="334"/>
    </location>
</feature>
<dbReference type="EMBL" id="JBFMKM010000003">
    <property type="protein sequence ID" value="KAL1311318.1"/>
    <property type="molecule type" value="Genomic_DNA"/>
</dbReference>
<dbReference type="PANTHER" id="PTHR15032">
    <property type="entry name" value="N-ACYL-PHOSPHATIDYLETHANOLAMINE-HYDROLYZING PHOSPHOLIPASE D"/>
    <property type="match status" value="1"/>
</dbReference>
<keyword evidence="3" id="KW-1185">Reference proteome</keyword>
<evidence type="ECO:0000313" key="3">
    <source>
        <dbReference type="Proteomes" id="UP001562354"/>
    </source>
</evidence>
<evidence type="ECO:0000259" key="1">
    <source>
        <dbReference type="Pfam" id="PF12706"/>
    </source>
</evidence>
<name>A0ABR3PPC9_9PEZI</name>
<reference evidence="2 3" key="1">
    <citation type="submission" date="2024-07" db="EMBL/GenBank/DDBJ databases">
        <title>Draft sequence of the Neodothiora populina.</title>
        <authorList>
            <person name="Drown D.D."/>
            <person name="Schuette U.S."/>
            <person name="Buechlein A.B."/>
            <person name="Rusch D.R."/>
            <person name="Winton L.W."/>
            <person name="Adams G.A."/>
        </authorList>
    </citation>
    <scope>NUCLEOTIDE SEQUENCE [LARGE SCALE GENOMIC DNA]</scope>
    <source>
        <strain evidence="2 3">CPC 39397</strain>
    </source>
</reference>
<dbReference type="RefSeq" id="XP_069204167.1">
    <property type="nucleotide sequence ID" value="XM_069340695.1"/>
</dbReference>
<comment type="caution">
    <text evidence="2">The sequence shown here is derived from an EMBL/GenBank/DDBJ whole genome shotgun (WGS) entry which is preliminary data.</text>
</comment>
<dbReference type="Pfam" id="PF12706">
    <property type="entry name" value="Lactamase_B_2"/>
    <property type="match status" value="1"/>
</dbReference>
<dbReference type="GeneID" id="95975199"/>